<proteinExistence type="predicted"/>
<evidence type="ECO:0000256" key="1">
    <source>
        <dbReference type="SAM" id="MobiDB-lite"/>
    </source>
</evidence>
<dbReference type="CDD" id="cd00037">
    <property type="entry name" value="CLECT"/>
    <property type="match status" value="1"/>
</dbReference>
<feature type="compositionally biased region" description="Polar residues" evidence="1">
    <location>
        <begin position="79"/>
        <end position="90"/>
    </location>
</feature>
<dbReference type="AlphaFoldDB" id="A0A0T6B6F4"/>
<feature type="compositionally biased region" description="Polar residues" evidence="1">
    <location>
        <begin position="118"/>
        <end position="129"/>
    </location>
</feature>
<dbReference type="Proteomes" id="UP000051574">
    <property type="component" value="Unassembled WGS sequence"/>
</dbReference>
<comment type="caution">
    <text evidence="2">The sequence shown here is derived from an EMBL/GenBank/DDBJ whole genome shotgun (WGS) entry which is preliminary data.</text>
</comment>
<reference evidence="2 3" key="1">
    <citation type="submission" date="2015-09" db="EMBL/GenBank/DDBJ databases">
        <title>Draft genome of the scarab beetle Oryctes borbonicus.</title>
        <authorList>
            <person name="Meyer J.M."/>
            <person name="Markov G.V."/>
            <person name="Baskaran P."/>
            <person name="Herrmann M."/>
            <person name="Sommer R.J."/>
            <person name="Roedelsperger C."/>
        </authorList>
    </citation>
    <scope>NUCLEOTIDE SEQUENCE [LARGE SCALE GENOMIC DNA]</scope>
    <source>
        <strain evidence="2">OB123</strain>
        <tissue evidence="2">Whole animal</tissue>
    </source>
</reference>
<gene>
    <name evidence="2" type="ORF">AMK59_3779</name>
</gene>
<evidence type="ECO:0000313" key="2">
    <source>
        <dbReference type="EMBL" id="KRT82902.1"/>
    </source>
</evidence>
<organism evidence="2 3">
    <name type="scientific">Oryctes borbonicus</name>
    <dbReference type="NCBI Taxonomy" id="1629725"/>
    <lineage>
        <taxon>Eukaryota</taxon>
        <taxon>Metazoa</taxon>
        <taxon>Ecdysozoa</taxon>
        <taxon>Arthropoda</taxon>
        <taxon>Hexapoda</taxon>
        <taxon>Insecta</taxon>
        <taxon>Pterygota</taxon>
        <taxon>Neoptera</taxon>
        <taxon>Endopterygota</taxon>
        <taxon>Coleoptera</taxon>
        <taxon>Polyphaga</taxon>
        <taxon>Scarabaeiformia</taxon>
        <taxon>Scarabaeidae</taxon>
        <taxon>Dynastinae</taxon>
        <taxon>Oryctes</taxon>
    </lineage>
</organism>
<protein>
    <recommendedName>
        <fullName evidence="4">C-type lectin</fullName>
    </recommendedName>
</protein>
<accession>A0A0T6B6F4</accession>
<evidence type="ECO:0008006" key="4">
    <source>
        <dbReference type="Google" id="ProtNLM"/>
    </source>
</evidence>
<feature type="region of interest" description="Disordered" evidence="1">
    <location>
        <begin position="70"/>
        <end position="140"/>
    </location>
</feature>
<name>A0A0T6B6F4_9SCAR</name>
<dbReference type="OrthoDB" id="6133475at2759"/>
<feature type="compositionally biased region" description="Basic residues" evidence="1">
    <location>
        <begin position="99"/>
        <end position="117"/>
    </location>
</feature>
<keyword evidence="3" id="KW-1185">Reference proteome</keyword>
<sequence length="183" mass="21304">MESFQWHCIILDPKMKYSWNHKSCYEQKHYICQTKLKNVNRKQKKKLRKLYNNRKLNEVPVPEITNNAISNTNSNITSKSEANTESNDINNAAFATRPKNLKKRKGKKGKGRRRNKKASQVNHSLNGTLQDAPISDTIPSNLQHTQVNVNRTAPKKLHWKTYYQGTISPFHPRGIVEEFDFQN</sequence>
<dbReference type="EMBL" id="LJIG01009527">
    <property type="protein sequence ID" value="KRT82902.1"/>
    <property type="molecule type" value="Genomic_DNA"/>
</dbReference>
<evidence type="ECO:0000313" key="3">
    <source>
        <dbReference type="Proteomes" id="UP000051574"/>
    </source>
</evidence>